<evidence type="ECO:0000313" key="6">
    <source>
        <dbReference type="EMBL" id="QDT58929.1"/>
    </source>
</evidence>
<dbReference type="Pfam" id="PF00109">
    <property type="entry name" value="ketoacyl-synt"/>
    <property type="match status" value="1"/>
</dbReference>
<accession>A0A517SS41</accession>
<protein>
    <submittedName>
        <fullName evidence="6">3-oxoacyl-[acyl-carrier-protein] synthase 2</fullName>
        <ecNumber evidence="6">2.3.1.179</ecNumber>
    </submittedName>
</protein>
<comment type="similarity">
    <text evidence="1 3">Belongs to the thiolase-like superfamily. Beta-ketoacyl-ACP synthases family.</text>
</comment>
<dbReference type="InterPro" id="IPR020841">
    <property type="entry name" value="PKS_Beta-ketoAc_synthase_dom"/>
</dbReference>
<gene>
    <name evidence="6" type="primary">fabF_1</name>
    <name evidence="6" type="ORF">SV7mr_14310</name>
</gene>
<evidence type="ECO:0000313" key="7">
    <source>
        <dbReference type="Proteomes" id="UP000315003"/>
    </source>
</evidence>
<dbReference type="InterPro" id="IPR016039">
    <property type="entry name" value="Thiolase-like"/>
</dbReference>
<dbReference type="CDD" id="cd00834">
    <property type="entry name" value="KAS_I_II"/>
    <property type="match status" value="1"/>
</dbReference>
<dbReference type="SUPFAM" id="SSF53901">
    <property type="entry name" value="Thiolase-like"/>
    <property type="match status" value="2"/>
</dbReference>
<reference evidence="6 7" key="1">
    <citation type="submission" date="2019-02" db="EMBL/GenBank/DDBJ databases">
        <title>Deep-cultivation of Planctomycetes and their phenomic and genomic characterization uncovers novel biology.</title>
        <authorList>
            <person name="Wiegand S."/>
            <person name="Jogler M."/>
            <person name="Boedeker C."/>
            <person name="Pinto D."/>
            <person name="Vollmers J."/>
            <person name="Rivas-Marin E."/>
            <person name="Kohn T."/>
            <person name="Peeters S.H."/>
            <person name="Heuer A."/>
            <person name="Rast P."/>
            <person name="Oberbeckmann S."/>
            <person name="Bunk B."/>
            <person name="Jeske O."/>
            <person name="Meyerdierks A."/>
            <person name="Storesund J.E."/>
            <person name="Kallscheuer N."/>
            <person name="Luecker S."/>
            <person name="Lage O.M."/>
            <person name="Pohl T."/>
            <person name="Merkel B.J."/>
            <person name="Hornburger P."/>
            <person name="Mueller R.-W."/>
            <person name="Bruemmer F."/>
            <person name="Labrenz M."/>
            <person name="Spormann A.M."/>
            <person name="Op den Camp H."/>
            <person name="Overmann J."/>
            <person name="Amann R."/>
            <person name="Jetten M.S.M."/>
            <person name="Mascher T."/>
            <person name="Medema M.H."/>
            <person name="Devos D.P."/>
            <person name="Kaster A.-K."/>
            <person name="Ovreas L."/>
            <person name="Rohde M."/>
            <person name="Galperin M.Y."/>
            <person name="Jogler C."/>
        </authorList>
    </citation>
    <scope>NUCLEOTIDE SEQUENCE [LARGE SCALE GENOMIC DNA]</scope>
    <source>
        <strain evidence="6 7">SV_7m_r</strain>
    </source>
</reference>
<evidence type="ECO:0000256" key="1">
    <source>
        <dbReference type="ARBA" id="ARBA00008467"/>
    </source>
</evidence>
<name>A0A517SS41_9BACT</name>
<keyword evidence="7" id="KW-1185">Reference proteome</keyword>
<proteinExistence type="inferred from homology"/>
<dbReference type="AlphaFoldDB" id="A0A517SS41"/>
<dbReference type="RefSeq" id="WP_145270447.1">
    <property type="nucleotide sequence ID" value="NZ_CP036272.1"/>
</dbReference>
<dbReference type="OrthoDB" id="292158at2"/>
<evidence type="ECO:0000256" key="4">
    <source>
        <dbReference type="SAM" id="MobiDB-lite"/>
    </source>
</evidence>
<feature type="compositionally biased region" description="Basic and acidic residues" evidence="4">
    <location>
        <begin position="238"/>
        <end position="256"/>
    </location>
</feature>
<feature type="region of interest" description="Disordered" evidence="4">
    <location>
        <begin position="235"/>
        <end position="257"/>
    </location>
</feature>
<dbReference type="InterPro" id="IPR014030">
    <property type="entry name" value="Ketoacyl_synth_N"/>
</dbReference>
<dbReference type="InterPro" id="IPR000794">
    <property type="entry name" value="Beta-ketoacyl_synthase"/>
</dbReference>
<keyword evidence="2 3" id="KW-0808">Transferase</keyword>
<keyword evidence="6" id="KW-0012">Acyltransferase</keyword>
<dbReference type="SMART" id="SM00825">
    <property type="entry name" value="PKS_KS"/>
    <property type="match status" value="1"/>
</dbReference>
<evidence type="ECO:0000256" key="3">
    <source>
        <dbReference type="RuleBase" id="RU003694"/>
    </source>
</evidence>
<dbReference type="GO" id="GO:0006633">
    <property type="term" value="P:fatty acid biosynthetic process"/>
    <property type="evidence" value="ECO:0007669"/>
    <property type="project" value="TreeGrafter"/>
</dbReference>
<dbReference type="Gene3D" id="3.40.47.10">
    <property type="match status" value="2"/>
</dbReference>
<sequence>MQSSQNRRVVITGIGVVTPLGNDPDQLIAALHEGQSGIKPLSRVPHDALSVNHGAEAWQFSGDIADYGPLDKQLKRAIKKGSKVMCREIEMGVAAAQLALNDSGLTEENRDPLRTGVVYGCDYIMSLPQEFIAGIAKCLDDEGQFDFSKWGQEGKPEVSPLWLLKYLPNMPASHIAIYNDLRGPNNSITLRESSAGAAMSEAFSTISRGHADVLVVGSTGSRIHLLRSVHTQLQESLAAERDEPETMSRPFNETRDGSVLGEGAGAMIFESLEHAQQRGATVLGEVMGYASSAVGPNAGDQNLKIAFENVLRGALGSEDPAKIGHIHAHGLGTVRSDAQEAAAIAEVFGEPSMQPPVTTAKGHLGNLGGGAGMVETIASLKALGGKLFPIRNLDAPAADCPINAVINAQQDAGDQFINLNITPQGQATAVRIRRV</sequence>
<dbReference type="EMBL" id="CP036272">
    <property type="protein sequence ID" value="QDT58929.1"/>
    <property type="molecule type" value="Genomic_DNA"/>
</dbReference>
<dbReference type="InterPro" id="IPR014031">
    <property type="entry name" value="Ketoacyl_synth_C"/>
</dbReference>
<dbReference type="GO" id="GO:0004315">
    <property type="term" value="F:3-oxoacyl-[acyl-carrier-protein] synthase activity"/>
    <property type="evidence" value="ECO:0007669"/>
    <property type="project" value="UniProtKB-EC"/>
</dbReference>
<organism evidence="6 7">
    <name type="scientific">Stieleria bergensis</name>
    <dbReference type="NCBI Taxonomy" id="2528025"/>
    <lineage>
        <taxon>Bacteria</taxon>
        <taxon>Pseudomonadati</taxon>
        <taxon>Planctomycetota</taxon>
        <taxon>Planctomycetia</taxon>
        <taxon>Pirellulales</taxon>
        <taxon>Pirellulaceae</taxon>
        <taxon>Stieleria</taxon>
    </lineage>
</organism>
<dbReference type="EC" id="2.3.1.179" evidence="6"/>
<evidence type="ECO:0000256" key="2">
    <source>
        <dbReference type="ARBA" id="ARBA00022679"/>
    </source>
</evidence>
<feature type="domain" description="Ketosynthase family 3 (KS3)" evidence="5">
    <location>
        <begin position="6"/>
        <end position="435"/>
    </location>
</feature>
<dbReference type="PANTHER" id="PTHR11712">
    <property type="entry name" value="POLYKETIDE SYNTHASE-RELATED"/>
    <property type="match status" value="1"/>
</dbReference>
<evidence type="ECO:0000259" key="5">
    <source>
        <dbReference type="PROSITE" id="PS52004"/>
    </source>
</evidence>
<dbReference type="Proteomes" id="UP000315003">
    <property type="component" value="Chromosome"/>
</dbReference>
<dbReference type="GO" id="GO:0005829">
    <property type="term" value="C:cytosol"/>
    <property type="evidence" value="ECO:0007669"/>
    <property type="project" value="TreeGrafter"/>
</dbReference>
<dbReference type="Pfam" id="PF02801">
    <property type="entry name" value="Ketoacyl-synt_C"/>
    <property type="match status" value="1"/>
</dbReference>
<dbReference type="PROSITE" id="PS52004">
    <property type="entry name" value="KS3_2"/>
    <property type="match status" value="1"/>
</dbReference>
<dbReference type="PANTHER" id="PTHR11712:SF336">
    <property type="entry name" value="3-OXOACYL-[ACYL-CARRIER-PROTEIN] SYNTHASE, MITOCHONDRIAL"/>
    <property type="match status" value="1"/>
</dbReference>